<keyword evidence="4" id="KW-0146">Chitin degradation</keyword>
<reference evidence="11" key="1">
    <citation type="submission" date="2022-07" db="EMBL/GenBank/DDBJ databases">
        <title>Phylogenomic reconstructions and comparative analyses of Kickxellomycotina fungi.</title>
        <authorList>
            <person name="Reynolds N.K."/>
            <person name="Stajich J.E."/>
            <person name="Barry K."/>
            <person name="Grigoriev I.V."/>
            <person name="Crous P."/>
            <person name="Smith M.E."/>
        </authorList>
    </citation>
    <scope>NUCLEOTIDE SEQUENCE</scope>
    <source>
        <strain evidence="11">BCRC 34297</strain>
    </source>
</reference>
<proteinExistence type="inferred from homology"/>
<dbReference type="PROSITE" id="PS51910">
    <property type="entry name" value="GH18_2"/>
    <property type="match status" value="1"/>
</dbReference>
<evidence type="ECO:0000256" key="5">
    <source>
        <dbReference type="ARBA" id="ARBA00023277"/>
    </source>
</evidence>
<evidence type="ECO:0000256" key="9">
    <source>
        <dbReference type="RuleBase" id="RU004453"/>
    </source>
</evidence>
<comment type="similarity">
    <text evidence="9">Belongs to the glycosyl hydrolase 18 family.</text>
</comment>
<dbReference type="GO" id="GO:0006032">
    <property type="term" value="P:chitin catabolic process"/>
    <property type="evidence" value="ECO:0007669"/>
    <property type="project" value="UniProtKB-KW"/>
</dbReference>
<sequence length="230" mass="25387">MDNNFAPMINMGEMSRWVDFTRMSGVKKIASFGGWAFSNEPGTYAIFTDAVSDANRNVFAQKVVSFVASNNLDGVDFDWEYPGATDIPGVDGRGPNDGKNYLNFLRYLRTILPAGKSLSMAAPASYWYLKNFPIAEMATVLDYIVYMTYDLHGQWDFNIPSLGPYLKSHVNLTETKDSLSMITKAGVPSNKVVVGIASYGRSFKQANPSCSGPKCQFLATTADPDNAVWY</sequence>
<keyword evidence="2" id="KW-0147">Chitin-binding</keyword>
<dbReference type="OrthoDB" id="73875at2759"/>
<keyword evidence="12" id="KW-1185">Reference proteome</keyword>
<dbReference type="GO" id="GO:0000272">
    <property type="term" value="P:polysaccharide catabolic process"/>
    <property type="evidence" value="ECO:0007669"/>
    <property type="project" value="UniProtKB-KW"/>
</dbReference>
<evidence type="ECO:0000313" key="12">
    <source>
        <dbReference type="Proteomes" id="UP001140011"/>
    </source>
</evidence>
<dbReference type="InterPro" id="IPR001579">
    <property type="entry name" value="Glyco_hydro_18_chit_AS"/>
</dbReference>
<dbReference type="SMART" id="SM00636">
    <property type="entry name" value="Glyco_18"/>
    <property type="match status" value="1"/>
</dbReference>
<organism evidence="11 12">
    <name type="scientific">Coemansia pectinata</name>
    <dbReference type="NCBI Taxonomy" id="1052879"/>
    <lineage>
        <taxon>Eukaryota</taxon>
        <taxon>Fungi</taxon>
        <taxon>Fungi incertae sedis</taxon>
        <taxon>Zoopagomycota</taxon>
        <taxon>Kickxellomycotina</taxon>
        <taxon>Kickxellomycetes</taxon>
        <taxon>Kickxellales</taxon>
        <taxon>Kickxellaceae</taxon>
        <taxon>Coemansia</taxon>
    </lineage>
</organism>
<evidence type="ECO:0000256" key="7">
    <source>
        <dbReference type="ARBA" id="ARBA00023326"/>
    </source>
</evidence>
<dbReference type="InterPro" id="IPR001223">
    <property type="entry name" value="Glyco_hydro18_cat"/>
</dbReference>
<keyword evidence="6 8" id="KW-0326">Glycosidase</keyword>
<evidence type="ECO:0000256" key="4">
    <source>
        <dbReference type="ARBA" id="ARBA00023024"/>
    </source>
</evidence>
<keyword evidence="3 8" id="KW-0378">Hydrolase</keyword>
<evidence type="ECO:0000313" key="11">
    <source>
        <dbReference type="EMBL" id="KAJ2757052.1"/>
    </source>
</evidence>
<dbReference type="PANTHER" id="PTHR47700:SF2">
    <property type="entry name" value="CHITINASE"/>
    <property type="match status" value="1"/>
</dbReference>
<dbReference type="GO" id="GO:0008843">
    <property type="term" value="F:endochitinase activity"/>
    <property type="evidence" value="ECO:0007669"/>
    <property type="project" value="UniProtKB-EC"/>
</dbReference>
<gene>
    <name evidence="11" type="ORF">GGI19_000348</name>
</gene>
<dbReference type="Proteomes" id="UP001140011">
    <property type="component" value="Unassembled WGS sequence"/>
</dbReference>
<accession>A0A9W8LE93</accession>
<comment type="caution">
    <text evidence="11">The sequence shown here is derived from an EMBL/GenBank/DDBJ whole genome shotgun (WGS) entry which is preliminary data.</text>
</comment>
<dbReference type="Gene3D" id="3.20.20.80">
    <property type="entry name" value="Glycosidases"/>
    <property type="match status" value="1"/>
</dbReference>
<dbReference type="PANTHER" id="PTHR47700">
    <property type="entry name" value="V CHITINASE, PUTATIVE (AFU_ORTHOLOGUE AFUA_6G13720)-RELATED"/>
    <property type="match status" value="1"/>
</dbReference>
<dbReference type="InterPro" id="IPR017853">
    <property type="entry name" value="GH"/>
</dbReference>
<feature type="domain" description="GH18" evidence="10">
    <location>
        <begin position="1"/>
        <end position="230"/>
    </location>
</feature>
<keyword evidence="7" id="KW-0624">Polysaccharide degradation</keyword>
<dbReference type="GO" id="GO:0008061">
    <property type="term" value="F:chitin binding"/>
    <property type="evidence" value="ECO:0007669"/>
    <property type="project" value="InterPro"/>
</dbReference>
<evidence type="ECO:0000256" key="6">
    <source>
        <dbReference type="ARBA" id="ARBA00023295"/>
    </source>
</evidence>
<dbReference type="SUPFAM" id="SSF51445">
    <property type="entry name" value="(Trans)glycosidases"/>
    <property type="match status" value="1"/>
</dbReference>
<evidence type="ECO:0000256" key="8">
    <source>
        <dbReference type="RuleBase" id="RU000489"/>
    </source>
</evidence>
<dbReference type="AlphaFoldDB" id="A0A9W8LE93"/>
<name>A0A9W8LE93_9FUNG</name>
<dbReference type="InterPro" id="IPR053214">
    <property type="entry name" value="LysM12-like"/>
</dbReference>
<keyword evidence="5" id="KW-0119">Carbohydrate metabolism</keyword>
<evidence type="ECO:0000256" key="2">
    <source>
        <dbReference type="ARBA" id="ARBA00022669"/>
    </source>
</evidence>
<dbReference type="EMBL" id="JANBUH010000008">
    <property type="protein sequence ID" value="KAJ2757052.1"/>
    <property type="molecule type" value="Genomic_DNA"/>
</dbReference>
<dbReference type="Pfam" id="PF00704">
    <property type="entry name" value="Glyco_hydro_18"/>
    <property type="match status" value="1"/>
</dbReference>
<evidence type="ECO:0000256" key="3">
    <source>
        <dbReference type="ARBA" id="ARBA00022801"/>
    </source>
</evidence>
<evidence type="ECO:0000256" key="1">
    <source>
        <dbReference type="ARBA" id="ARBA00000822"/>
    </source>
</evidence>
<evidence type="ECO:0000259" key="10">
    <source>
        <dbReference type="PROSITE" id="PS51910"/>
    </source>
</evidence>
<comment type="catalytic activity">
    <reaction evidence="1">
        <text>Random endo-hydrolysis of N-acetyl-beta-D-glucosaminide (1-&gt;4)-beta-linkages in chitin and chitodextrins.</text>
        <dbReference type="EC" id="3.2.1.14"/>
    </reaction>
</comment>
<dbReference type="InterPro" id="IPR011583">
    <property type="entry name" value="Chitinase_II/V-like_cat"/>
</dbReference>
<protein>
    <recommendedName>
        <fullName evidence="10">GH18 domain-containing protein</fullName>
    </recommendedName>
</protein>
<dbReference type="PROSITE" id="PS01095">
    <property type="entry name" value="GH18_1"/>
    <property type="match status" value="1"/>
</dbReference>